<dbReference type="PANTHER" id="PTHR37422:SF13">
    <property type="entry name" value="LIPOPOLYSACCHARIDE BIOSYNTHESIS PROTEIN PA4999-RELATED"/>
    <property type="match status" value="1"/>
</dbReference>
<feature type="region of interest" description="Disordered" evidence="5">
    <location>
        <begin position="1"/>
        <end position="20"/>
    </location>
</feature>
<evidence type="ECO:0000256" key="2">
    <source>
        <dbReference type="ARBA" id="ARBA00022692"/>
    </source>
</evidence>
<name>A0ABY9S280_9ACTN</name>
<feature type="transmembrane region" description="Helical" evidence="6">
    <location>
        <begin position="186"/>
        <end position="204"/>
    </location>
</feature>
<feature type="transmembrane region" description="Helical" evidence="6">
    <location>
        <begin position="50"/>
        <end position="77"/>
    </location>
</feature>
<dbReference type="InterPro" id="IPR051533">
    <property type="entry name" value="WaaL-like"/>
</dbReference>
<dbReference type="Pfam" id="PF04932">
    <property type="entry name" value="Wzy_C"/>
    <property type="match status" value="1"/>
</dbReference>
<comment type="subcellular location">
    <subcellularLocation>
        <location evidence="1">Membrane</location>
        <topology evidence="1">Multi-pass membrane protein</topology>
    </subcellularLocation>
</comment>
<evidence type="ECO:0000256" key="4">
    <source>
        <dbReference type="ARBA" id="ARBA00023136"/>
    </source>
</evidence>
<evidence type="ECO:0000313" key="8">
    <source>
        <dbReference type="EMBL" id="WMX48347.1"/>
    </source>
</evidence>
<evidence type="ECO:0000313" key="9">
    <source>
        <dbReference type="Proteomes" id="UP001250858"/>
    </source>
</evidence>
<dbReference type="InterPro" id="IPR007016">
    <property type="entry name" value="O-antigen_ligase-rel_domated"/>
</dbReference>
<accession>A0ABY9S280</accession>
<dbReference type="RefSeq" id="WP_128979262.1">
    <property type="nucleotide sequence ID" value="NZ_CP133762.1"/>
</dbReference>
<dbReference type="GO" id="GO:0016874">
    <property type="term" value="F:ligase activity"/>
    <property type="evidence" value="ECO:0007669"/>
    <property type="project" value="UniProtKB-KW"/>
</dbReference>
<feature type="region of interest" description="Disordered" evidence="5">
    <location>
        <begin position="482"/>
        <end position="501"/>
    </location>
</feature>
<feature type="transmembrane region" description="Helical" evidence="6">
    <location>
        <begin position="127"/>
        <end position="145"/>
    </location>
</feature>
<keyword evidence="9" id="KW-1185">Reference proteome</keyword>
<organism evidence="8 9">
    <name type="scientific">Streptomyces roseicoloratus</name>
    <dbReference type="NCBI Taxonomy" id="2508722"/>
    <lineage>
        <taxon>Bacteria</taxon>
        <taxon>Bacillati</taxon>
        <taxon>Actinomycetota</taxon>
        <taxon>Actinomycetes</taxon>
        <taxon>Kitasatosporales</taxon>
        <taxon>Streptomycetaceae</taxon>
        <taxon>Streptomyces</taxon>
    </lineage>
</organism>
<keyword evidence="8" id="KW-0436">Ligase</keyword>
<dbReference type="Proteomes" id="UP001250858">
    <property type="component" value="Chromosome"/>
</dbReference>
<dbReference type="PANTHER" id="PTHR37422">
    <property type="entry name" value="TEICHURONIC ACID BIOSYNTHESIS PROTEIN TUAE"/>
    <property type="match status" value="1"/>
</dbReference>
<keyword evidence="3 6" id="KW-1133">Transmembrane helix</keyword>
<feature type="transmembrane region" description="Helical" evidence="6">
    <location>
        <begin position="25"/>
        <end position="43"/>
    </location>
</feature>
<feature type="transmembrane region" description="Helical" evidence="6">
    <location>
        <begin position="394"/>
        <end position="418"/>
    </location>
</feature>
<feature type="domain" description="O-antigen ligase-related" evidence="7">
    <location>
        <begin position="265"/>
        <end position="409"/>
    </location>
</feature>
<evidence type="ECO:0000256" key="1">
    <source>
        <dbReference type="ARBA" id="ARBA00004141"/>
    </source>
</evidence>
<evidence type="ECO:0000256" key="3">
    <source>
        <dbReference type="ARBA" id="ARBA00022989"/>
    </source>
</evidence>
<proteinExistence type="predicted"/>
<evidence type="ECO:0000259" key="7">
    <source>
        <dbReference type="Pfam" id="PF04932"/>
    </source>
</evidence>
<gene>
    <name evidence="8" type="ORF">RGF97_31050</name>
</gene>
<feature type="transmembrane region" description="Helical" evidence="6">
    <location>
        <begin position="307"/>
        <end position="325"/>
    </location>
</feature>
<protein>
    <submittedName>
        <fullName evidence="8">O-antigen ligase family protein</fullName>
    </submittedName>
</protein>
<feature type="transmembrane region" description="Helical" evidence="6">
    <location>
        <begin position="283"/>
        <end position="300"/>
    </location>
</feature>
<keyword evidence="2 6" id="KW-0812">Transmembrane</keyword>
<evidence type="ECO:0000256" key="5">
    <source>
        <dbReference type="SAM" id="MobiDB-lite"/>
    </source>
</evidence>
<feature type="transmembrane region" description="Helical" evidence="6">
    <location>
        <begin position="157"/>
        <end position="174"/>
    </location>
</feature>
<feature type="transmembrane region" description="Helical" evidence="6">
    <location>
        <begin position="260"/>
        <end position="277"/>
    </location>
</feature>
<keyword evidence="4 6" id="KW-0472">Membrane</keyword>
<feature type="transmembrane region" description="Helical" evidence="6">
    <location>
        <begin position="234"/>
        <end position="253"/>
    </location>
</feature>
<reference evidence="8 9" key="1">
    <citation type="submission" date="2023-09" db="EMBL/GenBank/DDBJ databases">
        <title>Complete genome of Streptomyces roseicoloratus T14.</title>
        <authorList>
            <person name="Bashizi T."/>
            <person name="Kim M.-J."/>
            <person name="Lee G."/>
            <person name="Tagele S.B."/>
            <person name="Shin J.-H."/>
        </authorList>
    </citation>
    <scope>NUCLEOTIDE SEQUENCE [LARGE SCALE GENOMIC DNA]</scope>
    <source>
        <strain evidence="8 9">T14</strain>
    </source>
</reference>
<evidence type="ECO:0000256" key="6">
    <source>
        <dbReference type="SAM" id="Phobius"/>
    </source>
</evidence>
<feature type="transmembrane region" description="Helical" evidence="6">
    <location>
        <begin position="439"/>
        <end position="468"/>
    </location>
</feature>
<sequence length="501" mass="52758">MTWTVAGRNRPRPVTPRASRPDRRVVRTAGVAVLAALAFGALLPGDPLTAVGALVVIPLAFGAPVAALSVLIAITVLVPFEAQDRFSLVGGSGRPGLLLVDVLMLLGLCRVGWLVATRRLRLDRPLLVASVVGLVLVVALGWGVAQGADVSEAGHETRRVLLGVGAFVLAWPVVRDPAARHRLEGALVGLGLALGIWGLVQWGFSIDYTSAADVGIRRGVDLTSAGRGSLQGGLYAYPVAVTLALAALVSGRVRSVPPRWLLAAVVCLNAVCLWLTYERTFWVATAVACAVVVLLSGARARRSAAKWVPVGAGALLLGLAVLAPGEIRTALERVVSVNRLEIDESYSYRVIESRVVLDEIQGRPLTGSGFGATITWGEEDTFTPLTTPFIHNGYLWLAWKIGVPAAVFLVSVLVAAVLRRGTPGEDPRLRVLRTGSRAALLSLLLTTVTFPAFNTLGVTAVIGLLVAVCFCGRGDDVASAERPRMRRTAVPGQSRPRAGPG</sequence>
<dbReference type="EMBL" id="CP133762">
    <property type="protein sequence ID" value="WMX48347.1"/>
    <property type="molecule type" value="Genomic_DNA"/>
</dbReference>